<gene>
    <name evidence="3" type="ORF">EIP91_002256</name>
</gene>
<dbReference type="Proteomes" id="UP000292702">
    <property type="component" value="Unassembled WGS sequence"/>
</dbReference>
<reference evidence="3 4" key="1">
    <citation type="submission" date="2018-11" db="EMBL/GenBank/DDBJ databases">
        <title>Genome assembly of Steccherinum ochraceum LE-BIN_3174, the white-rot fungus of the Steccherinaceae family (The Residual Polyporoid clade, Polyporales, Basidiomycota).</title>
        <authorList>
            <person name="Fedorova T.V."/>
            <person name="Glazunova O.A."/>
            <person name="Landesman E.O."/>
            <person name="Moiseenko K.V."/>
            <person name="Psurtseva N.V."/>
            <person name="Savinova O.S."/>
            <person name="Shakhova N.V."/>
            <person name="Tyazhelova T.V."/>
            <person name="Vasina D.V."/>
        </authorList>
    </citation>
    <scope>NUCLEOTIDE SEQUENCE [LARGE SCALE GENOMIC DNA]</scope>
    <source>
        <strain evidence="3 4">LE-BIN_3174</strain>
    </source>
</reference>
<proteinExistence type="predicted"/>
<evidence type="ECO:0000313" key="4">
    <source>
        <dbReference type="Proteomes" id="UP000292702"/>
    </source>
</evidence>
<comment type="caution">
    <text evidence="3">The sequence shown here is derived from an EMBL/GenBank/DDBJ whole genome shotgun (WGS) entry which is preliminary data.</text>
</comment>
<keyword evidence="4" id="KW-1185">Reference proteome</keyword>
<dbReference type="EMBL" id="RWJN01000166">
    <property type="protein sequence ID" value="TCD65727.1"/>
    <property type="molecule type" value="Genomic_DNA"/>
</dbReference>
<evidence type="ECO:0000256" key="2">
    <source>
        <dbReference type="SAM" id="SignalP"/>
    </source>
</evidence>
<feature type="chain" id="PRO_5020428213" evidence="2">
    <location>
        <begin position="21"/>
        <end position="153"/>
    </location>
</feature>
<sequence length="153" mass="16304">MHFTAAIFAVIATATTAALAAPLSTLTAQPLQVYPREDVSFLVTRDAVEGLNTEEFDLNKRGSDAAPQEHFQPVDPKNRASSQTPGPVPQYNAKSADPLYQPPTHLNVQPLPTGPLRDKIYAAGQAAGQHVPINGVRPPPPAGYQGSAFTRPK</sequence>
<evidence type="ECO:0000313" key="3">
    <source>
        <dbReference type="EMBL" id="TCD65727.1"/>
    </source>
</evidence>
<feature type="region of interest" description="Disordered" evidence="1">
    <location>
        <begin position="130"/>
        <end position="153"/>
    </location>
</feature>
<feature type="signal peptide" evidence="2">
    <location>
        <begin position="1"/>
        <end position="20"/>
    </location>
</feature>
<feature type="region of interest" description="Disordered" evidence="1">
    <location>
        <begin position="58"/>
        <end position="116"/>
    </location>
</feature>
<dbReference type="AlphaFoldDB" id="A0A4V2MWC2"/>
<name>A0A4V2MWC2_9APHY</name>
<evidence type="ECO:0000256" key="1">
    <source>
        <dbReference type="SAM" id="MobiDB-lite"/>
    </source>
</evidence>
<keyword evidence="2" id="KW-0732">Signal</keyword>
<accession>A0A4V2MWC2</accession>
<organism evidence="3 4">
    <name type="scientific">Steccherinum ochraceum</name>
    <dbReference type="NCBI Taxonomy" id="92696"/>
    <lineage>
        <taxon>Eukaryota</taxon>
        <taxon>Fungi</taxon>
        <taxon>Dikarya</taxon>
        <taxon>Basidiomycota</taxon>
        <taxon>Agaricomycotina</taxon>
        <taxon>Agaricomycetes</taxon>
        <taxon>Polyporales</taxon>
        <taxon>Steccherinaceae</taxon>
        <taxon>Steccherinum</taxon>
    </lineage>
</organism>
<protein>
    <submittedName>
        <fullName evidence="3">Uncharacterized protein</fullName>
    </submittedName>
</protein>